<comment type="caution">
    <text evidence="6">The sequence shown here is derived from an EMBL/GenBank/DDBJ whole genome shotgun (WGS) entry which is preliminary data.</text>
</comment>
<feature type="region of interest" description="Disordered" evidence="4">
    <location>
        <begin position="447"/>
        <end position="472"/>
    </location>
</feature>
<gene>
    <name evidence="6" type="ORF">AB1Y20_001688</name>
</gene>
<reference evidence="6 7" key="1">
    <citation type="journal article" date="2024" name="Science">
        <title>Giant polyketide synthase enzymes in the biosynthesis of giant marine polyether toxins.</title>
        <authorList>
            <person name="Fallon T.R."/>
            <person name="Shende V.V."/>
            <person name="Wierzbicki I.H."/>
            <person name="Pendleton A.L."/>
            <person name="Watervoot N.F."/>
            <person name="Auber R.P."/>
            <person name="Gonzalez D.J."/>
            <person name="Wisecaver J.H."/>
            <person name="Moore B.S."/>
        </authorList>
    </citation>
    <scope>NUCLEOTIDE SEQUENCE [LARGE SCALE GENOMIC DNA]</scope>
    <source>
        <strain evidence="6 7">12B1</strain>
    </source>
</reference>
<organism evidence="6 7">
    <name type="scientific">Prymnesium parvum</name>
    <name type="common">Toxic golden alga</name>
    <dbReference type="NCBI Taxonomy" id="97485"/>
    <lineage>
        <taxon>Eukaryota</taxon>
        <taxon>Haptista</taxon>
        <taxon>Haptophyta</taxon>
        <taxon>Prymnesiophyceae</taxon>
        <taxon>Prymnesiales</taxon>
        <taxon>Prymnesiaceae</taxon>
        <taxon>Prymnesium</taxon>
    </lineage>
</organism>
<proteinExistence type="predicted"/>
<dbReference type="AlphaFoldDB" id="A0AB34KC35"/>
<dbReference type="Proteomes" id="UP001515480">
    <property type="component" value="Unassembled WGS sequence"/>
</dbReference>
<keyword evidence="7" id="KW-1185">Reference proteome</keyword>
<sequence>MVRLLPCAPGLHAINVRGECEFGRDHKGSVARIGVTDLALSRRAARLLEQIDGSVQLLAHTNSLRVVRANGGGDRAIKKGMMTVLRPGDMIQFIHKGTQDPPTWRVEETSDGTPPPLLAPLPAERRRSVSPPPRDERRAGALASHSGQKRLRVSPPPRGESSGAALARHATDGKASHAAADPAGDVILALRVAERACADLVRQREQLTPSLREKADALRRAIREALAAPSLPTPPAGHPSLLIPPAGHPSLPTPPADHPTLPIPPTAHPSLPVPPTARPSLGTPPAKHLFHPSSLADHPSRRTTPADHASVRTPPADHPSVRMPSASLPAFPTPPAAAGAAGCSQRSESTDQLEDRVGASLFASGTGGKWVECDRCGMWRPLPRGARCPSAWKAWRCEMHTDKRYNRCSRSAVPVPIGSRHQAELPLTPPGDTIAADSPDSPANVLLVSNDPNGPIRDSQTSPSFEDMFGPSSLLNSSPSFEDMFAPSSLFNSSPSFEEM</sequence>
<accession>A0AB34KC35</accession>
<evidence type="ECO:0000259" key="5">
    <source>
        <dbReference type="PROSITE" id="PS51050"/>
    </source>
</evidence>
<dbReference type="PROSITE" id="PS51050">
    <property type="entry name" value="ZF_CW"/>
    <property type="match status" value="1"/>
</dbReference>
<feature type="region of interest" description="Disordered" evidence="4">
    <location>
        <begin position="228"/>
        <end position="349"/>
    </location>
</feature>
<keyword evidence="1" id="KW-0479">Metal-binding</keyword>
<feature type="domain" description="CW-type" evidence="5">
    <location>
        <begin position="364"/>
        <end position="416"/>
    </location>
</feature>
<feature type="region of interest" description="Disordered" evidence="4">
    <location>
        <begin position="94"/>
        <end position="179"/>
    </location>
</feature>
<keyword evidence="3" id="KW-0862">Zinc</keyword>
<dbReference type="Pfam" id="PF07496">
    <property type="entry name" value="zf-CW"/>
    <property type="match status" value="1"/>
</dbReference>
<evidence type="ECO:0000313" key="6">
    <source>
        <dbReference type="EMBL" id="KAL1530792.1"/>
    </source>
</evidence>
<protein>
    <recommendedName>
        <fullName evidence="5">CW-type domain-containing protein</fullName>
    </recommendedName>
</protein>
<feature type="compositionally biased region" description="Low complexity" evidence="4">
    <location>
        <begin position="324"/>
        <end position="342"/>
    </location>
</feature>
<name>A0AB34KC35_PRYPA</name>
<keyword evidence="2" id="KW-0863">Zinc-finger</keyword>
<evidence type="ECO:0000313" key="7">
    <source>
        <dbReference type="Proteomes" id="UP001515480"/>
    </source>
</evidence>
<feature type="compositionally biased region" description="Pro residues" evidence="4">
    <location>
        <begin position="251"/>
        <end position="277"/>
    </location>
</feature>
<dbReference type="Gene3D" id="3.30.40.100">
    <property type="match status" value="1"/>
</dbReference>
<dbReference type="GO" id="GO:0008270">
    <property type="term" value="F:zinc ion binding"/>
    <property type="evidence" value="ECO:0007669"/>
    <property type="project" value="UniProtKB-KW"/>
</dbReference>
<dbReference type="EMBL" id="JBGBPQ010000001">
    <property type="protein sequence ID" value="KAL1530792.1"/>
    <property type="molecule type" value="Genomic_DNA"/>
</dbReference>
<evidence type="ECO:0000256" key="2">
    <source>
        <dbReference type="ARBA" id="ARBA00022771"/>
    </source>
</evidence>
<evidence type="ECO:0000256" key="1">
    <source>
        <dbReference type="ARBA" id="ARBA00022723"/>
    </source>
</evidence>
<evidence type="ECO:0000256" key="3">
    <source>
        <dbReference type="ARBA" id="ARBA00022833"/>
    </source>
</evidence>
<dbReference type="InterPro" id="IPR011124">
    <property type="entry name" value="Znf_CW"/>
</dbReference>
<feature type="compositionally biased region" description="Basic and acidic residues" evidence="4">
    <location>
        <begin position="123"/>
        <end position="139"/>
    </location>
</feature>
<evidence type="ECO:0000256" key="4">
    <source>
        <dbReference type="SAM" id="MobiDB-lite"/>
    </source>
</evidence>